<dbReference type="GO" id="GO:0005886">
    <property type="term" value="C:plasma membrane"/>
    <property type="evidence" value="ECO:0007669"/>
    <property type="project" value="UniProtKB-SubCell"/>
</dbReference>
<comment type="subcellular location">
    <subcellularLocation>
        <location evidence="1">Cell membrane</location>
        <topology evidence="1">Single-pass type I membrane protein</topology>
    </subcellularLocation>
    <subcellularLocation>
        <location evidence="12">Cytolytic granule membrane</location>
        <topology evidence="12">Single-pass type I membrane protein</topology>
    </subcellularLocation>
    <subcellularLocation>
        <location evidence="11">Late endosome membrane</location>
        <topology evidence="11">Single-pass type I membrane protein</topology>
    </subcellularLocation>
    <subcellularLocation>
        <location evidence="14">Lysosome membrane</location>
        <topology evidence="14">Single-pass type I membrane protein</topology>
    </subcellularLocation>
</comment>
<evidence type="ECO:0000256" key="4">
    <source>
        <dbReference type="ARBA" id="ARBA00022729"/>
    </source>
</evidence>
<evidence type="ECO:0000259" key="19">
    <source>
        <dbReference type="Pfam" id="PF21222"/>
    </source>
</evidence>
<keyword evidence="3 14" id="KW-0812">Transmembrane</keyword>
<keyword evidence="21" id="KW-1185">Reference proteome</keyword>
<organism evidence="20 21">
    <name type="scientific">Pleurodeles waltl</name>
    <name type="common">Iberian ribbed newt</name>
    <dbReference type="NCBI Taxonomy" id="8319"/>
    <lineage>
        <taxon>Eukaryota</taxon>
        <taxon>Metazoa</taxon>
        <taxon>Chordata</taxon>
        <taxon>Craniata</taxon>
        <taxon>Vertebrata</taxon>
        <taxon>Euteleostomi</taxon>
        <taxon>Amphibia</taxon>
        <taxon>Batrachia</taxon>
        <taxon>Caudata</taxon>
        <taxon>Salamandroidea</taxon>
        <taxon>Salamandridae</taxon>
        <taxon>Pleurodelinae</taxon>
        <taxon>Pleurodeles</taxon>
    </lineage>
</organism>
<dbReference type="PROSITE" id="PS00310">
    <property type="entry name" value="LAMP_1"/>
    <property type="match status" value="1"/>
</dbReference>
<comment type="caution">
    <text evidence="20">The sequence shown here is derived from an EMBL/GenBank/DDBJ whole genome shotgun (WGS) entry which is preliminary data.</text>
</comment>
<dbReference type="CDD" id="cd12087">
    <property type="entry name" value="TM_EGFR-like"/>
    <property type="match status" value="1"/>
</dbReference>
<keyword evidence="2" id="KW-1003">Cell membrane</keyword>
<evidence type="ECO:0000256" key="9">
    <source>
        <dbReference type="ARBA" id="ARBA00023180"/>
    </source>
</evidence>
<accession>A0AAV7NT85</accession>
<evidence type="ECO:0000259" key="18">
    <source>
        <dbReference type="Pfam" id="PF01299"/>
    </source>
</evidence>
<feature type="domain" description="Lysosome-associated membrane glycoprotein 2-like luminal" evidence="18">
    <location>
        <begin position="29"/>
        <end position="174"/>
    </location>
</feature>
<dbReference type="FunFam" id="2.40.160.110:FF:000001">
    <property type="entry name" value="lysosome-associated membrane glycoprotein 2 isoform X2"/>
    <property type="match status" value="1"/>
</dbReference>
<evidence type="ECO:0000256" key="12">
    <source>
        <dbReference type="ARBA" id="ARBA00060404"/>
    </source>
</evidence>
<dbReference type="Proteomes" id="UP001066276">
    <property type="component" value="Chromosome 8"/>
</dbReference>
<feature type="transmembrane region" description="Helical" evidence="16">
    <location>
        <begin position="381"/>
        <end position="404"/>
    </location>
</feature>
<evidence type="ECO:0000256" key="1">
    <source>
        <dbReference type="ARBA" id="ARBA00004251"/>
    </source>
</evidence>
<protein>
    <recommendedName>
        <fullName evidence="13">Lysosome-associated membrane glycoprotein 1</fullName>
    </recommendedName>
</protein>
<dbReference type="InterPro" id="IPR048528">
    <property type="entry name" value="Lamp2-like_luminal"/>
</dbReference>
<comment type="similarity">
    <text evidence="14">Belongs to the LAMP family.</text>
</comment>
<dbReference type="PRINTS" id="PR00336">
    <property type="entry name" value="LYSASSOCTDMP"/>
</dbReference>
<evidence type="ECO:0000256" key="10">
    <source>
        <dbReference type="ARBA" id="ARBA00023228"/>
    </source>
</evidence>
<evidence type="ECO:0000313" key="20">
    <source>
        <dbReference type="EMBL" id="KAJ1117588.1"/>
    </source>
</evidence>
<keyword evidence="7 14" id="KW-0472">Membrane</keyword>
<dbReference type="Pfam" id="PF21222">
    <property type="entry name" value="Lamp2_2nd"/>
    <property type="match status" value="1"/>
</dbReference>
<evidence type="ECO:0000256" key="2">
    <source>
        <dbReference type="ARBA" id="ARBA00022475"/>
    </source>
</evidence>
<gene>
    <name evidence="20" type="ORF">NDU88_005785</name>
</gene>
<reference evidence="20" key="1">
    <citation type="journal article" date="2022" name="bioRxiv">
        <title>Sequencing and chromosome-scale assembly of the giantPleurodeles waltlgenome.</title>
        <authorList>
            <person name="Brown T."/>
            <person name="Elewa A."/>
            <person name="Iarovenko S."/>
            <person name="Subramanian E."/>
            <person name="Araus A.J."/>
            <person name="Petzold A."/>
            <person name="Susuki M."/>
            <person name="Suzuki K.-i.T."/>
            <person name="Hayashi T."/>
            <person name="Toyoda A."/>
            <person name="Oliveira C."/>
            <person name="Osipova E."/>
            <person name="Leigh N.D."/>
            <person name="Simon A."/>
            <person name="Yun M.H."/>
        </authorList>
    </citation>
    <scope>NUCLEOTIDE SEQUENCE</scope>
    <source>
        <strain evidence="20">20211129_DDA</strain>
        <tissue evidence="20">Liver</tissue>
    </source>
</reference>
<keyword evidence="5" id="KW-0967">Endosome</keyword>
<dbReference type="AlphaFoldDB" id="A0AAV7NT85"/>
<feature type="signal peptide" evidence="17">
    <location>
        <begin position="1"/>
        <end position="25"/>
    </location>
</feature>
<keyword evidence="6 16" id="KW-1133">Transmembrane helix</keyword>
<feature type="chain" id="PRO_5043641977" description="Lysosome-associated membrane glycoprotein 1" evidence="17">
    <location>
        <begin position="26"/>
        <end position="416"/>
    </location>
</feature>
<dbReference type="PANTHER" id="PTHR11506">
    <property type="entry name" value="LYSOSOME-ASSOCIATED MEMBRANE GLYCOPROTEIN"/>
    <property type="match status" value="1"/>
</dbReference>
<evidence type="ECO:0000256" key="17">
    <source>
        <dbReference type="SAM" id="SignalP"/>
    </source>
</evidence>
<evidence type="ECO:0000313" key="21">
    <source>
        <dbReference type="Proteomes" id="UP001066276"/>
    </source>
</evidence>
<dbReference type="GO" id="GO:0072594">
    <property type="term" value="P:establishment of protein localization to organelle"/>
    <property type="evidence" value="ECO:0007669"/>
    <property type="project" value="TreeGrafter"/>
</dbReference>
<evidence type="ECO:0000256" key="13">
    <source>
        <dbReference type="ARBA" id="ARBA00074383"/>
    </source>
</evidence>
<evidence type="ECO:0000256" key="16">
    <source>
        <dbReference type="SAM" id="Phobius"/>
    </source>
</evidence>
<evidence type="ECO:0000256" key="7">
    <source>
        <dbReference type="ARBA" id="ARBA00023136"/>
    </source>
</evidence>
<name>A0AAV7NT85_PLEWA</name>
<feature type="region of interest" description="Disordered" evidence="15">
    <location>
        <begin position="192"/>
        <end position="214"/>
    </location>
</feature>
<keyword evidence="9" id="KW-0325">Glycoprotein</keyword>
<feature type="domain" description="Lysosome-associated membrane glycoprotein 2-like transmembrane" evidence="19">
    <location>
        <begin position="383"/>
        <end position="414"/>
    </location>
</feature>
<evidence type="ECO:0000256" key="5">
    <source>
        <dbReference type="ARBA" id="ARBA00022753"/>
    </source>
</evidence>
<feature type="disulfide bond" evidence="14">
    <location>
        <begin position="337"/>
        <end position="374"/>
    </location>
</feature>
<feature type="compositionally biased region" description="Polar residues" evidence="15">
    <location>
        <begin position="194"/>
        <end position="204"/>
    </location>
</feature>
<dbReference type="EMBL" id="JANPWB010000012">
    <property type="protein sequence ID" value="KAJ1117588.1"/>
    <property type="molecule type" value="Genomic_DNA"/>
</dbReference>
<keyword evidence="4 17" id="KW-0732">Signal</keyword>
<keyword evidence="8 14" id="KW-1015">Disulfide bond</keyword>
<dbReference type="Pfam" id="PF01299">
    <property type="entry name" value="Lamp2-like_luminal"/>
    <property type="match status" value="2"/>
</dbReference>
<proteinExistence type="inferred from homology"/>
<dbReference type="GO" id="GO:0031902">
    <property type="term" value="C:late endosome membrane"/>
    <property type="evidence" value="ECO:0007669"/>
    <property type="project" value="TreeGrafter"/>
</dbReference>
<dbReference type="GO" id="GO:0005765">
    <property type="term" value="C:lysosomal membrane"/>
    <property type="evidence" value="ECO:0007669"/>
    <property type="project" value="UniProtKB-SubCell"/>
</dbReference>
<comment type="caution">
    <text evidence="14">Lacks conserved residue(s) required for the propagation of feature annotation.</text>
</comment>
<dbReference type="PROSITE" id="PS00311">
    <property type="entry name" value="LAMP_2"/>
    <property type="match status" value="1"/>
</dbReference>
<evidence type="ECO:0000256" key="6">
    <source>
        <dbReference type="ARBA" id="ARBA00022989"/>
    </source>
</evidence>
<evidence type="ECO:0000256" key="15">
    <source>
        <dbReference type="SAM" id="MobiDB-lite"/>
    </source>
</evidence>
<dbReference type="InterPro" id="IPR048524">
    <property type="entry name" value="Lamp2-like_TM"/>
</dbReference>
<evidence type="ECO:0000256" key="8">
    <source>
        <dbReference type="ARBA" id="ARBA00023157"/>
    </source>
</evidence>
<dbReference type="InterPro" id="IPR002000">
    <property type="entry name" value="Lysosome-assoc_membr_glycop"/>
</dbReference>
<evidence type="ECO:0000256" key="11">
    <source>
        <dbReference type="ARBA" id="ARBA00037817"/>
    </source>
</evidence>
<evidence type="ECO:0000256" key="14">
    <source>
        <dbReference type="PROSITE-ProRule" id="PRU00740"/>
    </source>
</evidence>
<feature type="domain" description="Lysosome-associated membrane glycoprotein 2-like luminal" evidence="18">
    <location>
        <begin position="217"/>
        <end position="363"/>
    </location>
</feature>
<keyword evidence="10 14" id="KW-0458">Lysosome</keyword>
<dbReference type="PANTHER" id="PTHR11506:SF27">
    <property type="entry name" value="LYSOSOME-ASSOCIATED MEMBRANE GLYCOPROTEIN 1"/>
    <property type="match status" value="1"/>
</dbReference>
<sequence>MALGGSWWRTLLAIVLLGFLQTSSAVLFDVKDGDNKSCIMADLSLNFSVQYKVSDKQRISIFSLPDNAVVHHNSTCGDGSVSSPILAVTFGEQHILSLHFNKTATEYFVVELNIVFNQSDKALFPNATDKEIIEVSSRKTDIVAQINTTYRCVSDDQLNMGNANVTLHNIKIEAYLEKNNFSAEETVCSKDKTPSTTQVPITNSTAKPTVPTPPPAPVVGTYNVSDGNGTCLLISSGLQLNITYQTKNNKTALDVFSLDPSQVTHTGKCTPSPAITLIMKQTVLSLTFVKNSSSNVFYLGSVVVNTSLPDDAQASTFSATNLSTFYLKAGLGHSYMCKAEETLKISNDCSINTVNLQVQAYNIDGGKFGAVEECQLDENSMLVPIIVGAALAGLVLIVLIAYLIGRKRSHAGYQTI</sequence>
<dbReference type="PROSITE" id="PS51407">
    <property type="entry name" value="LAMP_3"/>
    <property type="match status" value="1"/>
</dbReference>
<feature type="disulfide bond" evidence="14">
    <location>
        <begin position="152"/>
        <end position="188"/>
    </location>
</feature>
<dbReference type="InterPro" id="IPR018134">
    <property type="entry name" value="LAMP_CS"/>
</dbReference>
<feature type="disulfide bond" evidence="14">
    <location>
        <begin position="231"/>
        <end position="269"/>
    </location>
</feature>
<dbReference type="Gene3D" id="2.40.160.110">
    <property type="match status" value="2"/>
</dbReference>
<evidence type="ECO:0000256" key="3">
    <source>
        <dbReference type="ARBA" id="ARBA00022692"/>
    </source>
</evidence>